<organism evidence="1 2">
    <name type="scientific">Melipona bicolor</name>
    <dbReference type="NCBI Taxonomy" id="60889"/>
    <lineage>
        <taxon>Eukaryota</taxon>
        <taxon>Metazoa</taxon>
        <taxon>Ecdysozoa</taxon>
        <taxon>Arthropoda</taxon>
        <taxon>Hexapoda</taxon>
        <taxon>Insecta</taxon>
        <taxon>Pterygota</taxon>
        <taxon>Neoptera</taxon>
        <taxon>Endopterygota</taxon>
        <taxon>Hymenoptera</taxon>
        <taxon>Apocrita</taxon>
        <taxon>Aculeata</taxon>
        <taxon>Apoidea</taxon>
        <taxon>Anthophila</taxon>
        <taxon>Apidae</taxon>
        <taxon>Melipona</taxon>
    </lineage>
</organism>
<comment type="caution">
    <text evidence="1">The sequence shown here is derived from an EMBL/GenBank/DDBJ whole genome shotgun (WGS) entry which is preliminary data.</text>
</comment>
<evidence type="ECO:0000313" key="1">
    <source>
        <dbReference type="EMBL" id="KAK1125940.1"/>
    </source>
</evidence>
<protein>
    <submittedName>
        <fullName evidence="1">Uncharacterized protein</fullName>
    </submittedName>
</protein>
<dbReference type="EMBL" id="JAHYIQ010000015">
    <property type="protein sequence ID" value="KAK1125940.1"/>
    <property type="molecule type" value="Genomic_DNA"/>
</dbReference>
<gene>
    <name evidence="1" type="ORF">K0M31_005473</name>
</gene>
<name>A0AA40KMH5_9HYME</name>
<accession>A0AA40KMH5</accession>
<feature type="non-terminal residue" evidence="1">
    <location>
        <position position="1"/>
    </location>
</feature>
<keyword evidence="2" id="KW-1185">Reference proteome</keyword>
<dbReference type="AlphaFoldDB" id="A0AA40KMH5"/>
<proteinExistence type="predicted"/>
<evidence type="ECO:0000313" key="2">
    <source>
        <dbReference type="Proteomes" id="UP001177670"/>
    </source>
</evidence>
<sequence length="64" mass="7350">HRIHVTHGFLDFQNSVQIGEQMDILSLFRFSLLHVLTTIEMAKRLGTTRSEIEESEGATKARRP</sequence>
<dbReference type="Proteomes" id="UP001177670">
    <property type="component" value="Unassembled WGS sequence"/>
</dbReference>
<reference evidence="1" key="1">
    <citation type="submission" date="2021-10" db="EMBL/GenBank/DDBJ databases">
        <title>Melipona bicolor Genome sequencing and assembly.</title>
        <authorList>
            <person name="Araujo N.S."/>
            <person name="Arias M.C."/>
        </authorList>
    </citation>
    <scope>NUCLEOTIDE SEQUENCE</scope>
    <source>
        <strain evidence="1">USP_2M_L1-L4_2017</strain>
        <tissue evidence="1">Whole body</tissue>
    </source>
</reference>